<comment type="caution">
    <text evidence="4">The sequence shown here is derived from an EMBL/GenBank/DDBJ whole genome shotgun (WGS) entry which is preliminary data.</text>
</comment>
<dbReference type="PANTHER" id="PTHR14950:SF49">
    <property type="entry name" value="RIBONUCLEASE 3-LIKE PROTEIN 2-RELATED"/>
    <property type="match status" value="1"/>
</dbReference>
<proteinExistence type="predicted"/>
<dbReference type="Pfam" id="PF00636">
    <property type="entry name" value="Ribonuclease_3"/>
    <property type="match status" value="1"/>
</dbReference>
<name>A0A835HDD9_9MAGN</name>
<accession>A0A835HDD9</accession>
<sequence length="147" mass="15497">MGIVTKRDTSAATGVSIASSDGNAKPGNGSGSGRPGRKKTRLATAAAQSDAPTYPDLDPGQLWLLRASTINTEKLARVAVRHGLFHFFRHNAPSLDAKVNEFSLAIKKEQACEISAYGGKVKAPKVLVDIVEPVAAAVYVDAKIKLI</sequence>
<dbReference type="GO" id="GO:0004525">
    <property type="term" value="F:ribonuclease III activity"/>
    <property type="evidence" value="ECO:0007669"/>
    <property type="project" value="InterPro"/>
</dbReference>
<dbReference type="InterPro" id="IPR000999">
    <property type="entry name" value="RNase_III_dom"/>
</dbReference>
<evidence type="ECO:0000313" key="5">
    <source>
        <dbReference type="Proteomes" id="UP000631114"/>
    </source>
</evidence>
<dbReference type="GO" id="GO:0030422">
    <property type="term" value="P:siRNA processing"/>
    <property type="evidence" value="ECO:0007669"/>
    <property type="project" value="TreeGrafter"/>
</dbReference>
<dbReference type="InterPro" id="IPR036389">
    <property type="entry name" value="RNase_III_sf"/>
</dbReference>
<feature type="region of interest" description="Disordered" evidence="2">
    <location>
        <begin position="1"/>
        <end position="56"/>
    </location>
</feature>
<organism evidence="4 5">
    <name type="scientific">Coptis chinensis</name>
    <dbReference type="NCBI Taxonomy" id="261450"/>
    <lineage>
        <taxon>Eukaryota</taxon>
        <taxon>Viridiplantae</taxon>
        <taxon>Streptophyta</taxon>
        <taxon>Embryophyta</taxon>
        <taxon>Tracheophyta</taxon>
        <taxon>Spermatophyta</taxon>
        <taxon>Magnoliopsida</taxon>
        <taxon>Ranunculales</taxon>
        <taxon>Ranunculaceae</taxon>
        <taxon>Coptidoideae</taxon>
        <taxon>Coptis</taxon>
    </lineage>
</organism>
<dbReference type="GO" id="GO:0005737">
    <property type="term" value="C:cytoplasm"/>
    <property type="evidence" value="ECO:0007669"/>
    <property type="project" value="TreeGrafter"/>
</dbReference>
<protein>
    <recommendedName>
        <fullName evidence="3">RNase III domain-containing protein</fullName>
    </recommendedName>
</protein>
<evidence type="ECO:0000259" key="3">
    <source>
        <dbReference type="PROSITE" id="PS50142"/>
    </source>
</evidence>
<dbReference type="CDD" id="cd00593">
    <property type="entry name" value="RIBOc"/>
    <property type="match status" value="1"/>
</dbReference>
<keyword evidence="1" id="KW-0378">Hydrolase</keyword>
<gene>
    <name evidence="4" type="ORF">IFM89_008818</name>
</gene>
<reference evidence="4 5" key="1">
    <citation type="submission" date="2020-10" db="EMBL/GenBank/DDBJ databases">
        <title>The Coptis chinensis genome and diversification of protoberbering-type alkaloids.</title>
        <authorList>
            <person name="Wang B."/>
            <person name="Shu S."/>
            <person name="Song C."/>
            <person name="Liu Y."/>
        </authorList>
    </citation>
    <scope>NUCLEOTIDE SEQUENCE [LARGE SCALE GENOMIC DNA]</scope>
    <source>
        <strain evidence="4">HL-2020</strain>
        <tissue evidence="4">Leaf</tissue>
    </source>
</reference>
<dbReference type="EMBL" id="JADFTS010000007">
    <property type="protein sequence ID" value="KAF9596292.1"/>
    <property type="molecule type" value="Genomic_DNA"/>
</dbReference>
<feature type="domain" description="RNase III" evidence="3">
    <location>
        <begin position="54"/>
        <end position="143"/>
    </location>
</feature>
<dbReference type="OrthoDB" id="416741at2759"/>
<dbReference type="SUPFAM" id="SSF69065">
    <property type="entry name" value="RNase III domain-like"/>
    <property type="match status" value="1"/>
</dbReference>
<dbReference type="PANTHER" id="PTHR14950">
    <property type="entry name" value="DICER-RELATED"/>
    <property type="match status" value="1"/>
</dbReference>
<evidence type="ECO:0000256" key="2">
    <source>
        <dbReference type="SAM" id="MobiDB-lite"/>
    </source>
</evidence>
<feature type="compositionally biased region" description="Polar residues" evidence="2">
    <location>
        <begin position="10"/>
        <end position="22"/>
    </location>
</feature>
<dbReference type="Gene3D" id="1.10.1520.10">
    <property type="entry name" value="Ribonuclease III domain"/>
    <property type="match status" value="1"/>
</dbReference>
<dbReference type="Proteomes" id="UP000631114">
    <property type="component" value="Unassembled WGS sequence"/>
</dbReference>
<evidence type="ECO:0000256" key="1">
    <source>
        <dbReference type="ARBA" id="ARBA00022801"/>
    </source>
</evidence>
<dbReference type="GO" id="GO:0003723">
    <property type="term" value="F:RNA binding"/>
    <property type="evidence" value="ECO:0007669"/>
    <property type="project" value="TreeGrafter"/>
</dbReference>
<dbReference type="PROSITE" id="PS50142">
    <property type="entry name" value="RNASE_3_2"/>
    <property type="match status" value="1"/>
</dbReference>
<keyword evidence="5" id="KW-1185">Reference proteome</keyword>
<evidence type="ECO:0000313" key="4">
    <source>
        <dbReference type="EMBL" id="KAF9596292.1"/>
    </source>
</evidence>
<dbReference type="AlphaFoldDB" id="A0A835HDD9"/>
<dbReference type="GO" id="GO:0005634">
    <property type="term" value="C:nucleus"/>
    <property type="evidence" value="ECO:0007669"/>
    <property type="project" value="TreeGrafter"/>
</dbReference>